<dbReference type="OrthoDB" id="9803111at2"/>
<dbReference type="InterPro" id="IPR051203">
    <property type="entry name" value="Polysaccharide_Synthase-Rel"/>
</dbReference>
<evidence type="ECO:0000313" key="4">
    <source>
        <dbReference type="EMBL" id="TCD17349.1"/>
    </source>
</evidence>
<dbReference type="Gene3D" id="3.40.50.720">
    <property type="entry name" value="NAD(P)-binding Rossmann-like Domain"/>
    <property type="match status" value="2"/>
</dbReference>
<keyword evidence="5" id="KW-1185">Reference proteome</keyword>
<name>A0A4R0PH19_9SPHI</name>
<keyword evidence="2" id="KW-0472">Membrane</keyword>
<organism evidence="4 5">
    <name type="scientific">Pedobacter psychrodurus</name>
    <dbReference type="NCBI Taxonomy" id="2530456"/>
    <lineage>
        <taxon>Bacteria</taxon>
        <taxon>Pseudomonadati</taxon>
        <taxon>Bacteroidota</taxon>
        <taxon>Sphingobacteriia</taxon>
        <taxon>Sphingobacteriales</taxon>
        <taxon>Sphingobacteriaceae</taxon>
        <taxon>Pedobacter</taxon>
    </lineage>
</organism>
<dbReference type="EMBL" id="SJSO01000031">
    <property type="protein sequence ID" value="TCD17349.1"/>
    <property type="molecule type" value="Genomic_DNA"/>
</dbReference>
<dbReference type="Proteomes" id="UP000293925">
    <property type="component" value="Unassembled WGS sequence"/>
</dbReference>
<dbReference type="RefSeq" id="WP_131534359.1">
    <property type="nucleotide sequence ID" value="NZ_SJSO01000031.1"/>
</dbReference>
<reference evidence="4 5" key="1">
    <citation type="submission" date="2019-02" db="EMBL/GenBank/DDBJ databases">
        <title>Pedobacter sp. RP-3-21 sp. nov., isolated from Arctic soil.</title>
        <authorList>
            <person name="Dahal R.H."/>
        </authorList>
    </citation>
    <scope>NUCLEOTIDE SEQUENCE [LARGE SCALE GENOMIC DNA]</scope>
    <source>
        <strain evidence="4 5">RP-3-21</strain>
    </source>
</reference>
<dbReference type="Pfam" id="PF13727">
    <property type="entry name" value="CoA_binding_3"/>
    <property type="match status" value="1"/>
</dbReference>
<comment type="caution">
    <text evidence="4">The sequence shown here is derived from an EMBL/GenBank/DDBJ whole genome shotgun (WGS) entry which is preliminary data.</text>
</comment>
<dbReference type="AlphaFoldDB" id="A0A4R0PH19"/>
<dbReference type="Pfam" id="PF02719">
    <property type="entry name" value="Polysacc_synt_2"/>
    <property type="match status" value="1"/>
</dbReference>
<feature type="domain" description="Polysaccharide biosynthesis protein CapD-like" evidence="3">
    <location>
        <begin position="287"/>
        <end position="590"/>
    </location>
</feature>
<comment type="similarity">
    <text evidence="1">Belongs to the polysaccharide synthase family.</text>
</comment>
<dbReference type="PANTHER" id="PTHR43318:SF1">
    <property type="entry name" value="POLYSACCHARIDE BIOSYNTHESIS PROTEIN EPSC-RELATED"/>
    <property type="match status" value="1"/>
</dbReference>
<evidence type="ECO:0000313" key="5">
    <source>
        <dbReference type="Proteomes" id="UP000293925"/>
    </source>
</evidence>
<accession>A0A4R0PH19</accession>
<sequence>MFTQINIVPRWVIFILDLIICTSSLIFAYSLKHNLDLTAIELPELARNLLIIGTINIAVFFHIKTYTGIIRYTSAQDSFRILISVVIGNGTFFVLNLIAITFFQYPLISFAILITNGLTSFLLLMTYRVLIKYFFLYVKNLNLDKKKVIIYGAGEAGLATKRTFDHDGSVNKNIVAFVDDDQRKVGKTIDGVKILDAANLAYLIGEHELDEIIFASYTIPDEKKDEIVDLCLENDIKVLNIPPLDVWTNGQLKPAQIQKLNIEDLLNRKSIKIDIEGIGTMLDKKRILITGAAGSIGSEIVRQLSKFNVGLIILCDQSETALHELYLELEETNKNKNFHAFIGDVRDEQRMDKLFETYKPHYVYHAAAYKHVPLMEDNPAEAIKANVLGTKTIADKSVKYGVQKFVMISTDKAVNPTNIMGASKRIAEIYVQSLNNSLSTDGFIFSNGLQYINDLNVKPITKFITTRFGNVLGSNGSVIPRFRQQIEKGGPVTVTHPEITRYFMTIPEACRLVLEAGCMGKGGEIFVFDMGKSVKIVELAKKMIRLAGLEPNVDVKIEYSGLRPGEKLYEELLNDNENTMPTHHEKIMIGKVREYVFADVEKQIYELIASAKSDSNRQVVINMKKLVPEFKSKNSIFEELDKLINE</sequence>
<dbReference type="SUPFAM" id="SSF51735">
    <property type="entry name" value="NAD(P)-binding Rossmann-fold domains"/>
    <property type="match status" value="2"/>
</dbReference>
<feature type="transmembrane region" description="Helical" evidence="2">
    <location>
        <begin position="49"/>
        <end position="69"/>
    </location>
</feature>
<dbReference type="InterPro" id="IPR003869">
    <property type="entry name" value="Polysac_CapD-like"/>
</dbReference>
<dbReference type="PANTHER" id="PTHR43318">
    <property type="entry name" value="UDP-N-ACETYLGLUCOSAMINE 4,6-DEHYDRATASE"/>
    <property type="match status" value="1"/>
</dbReference>
<protein>
    <submittedName>
        <fullName evidence="4">Polysaccharide biosynthesis protein</fullName>
    </submittedName>
</protein>
<feature type="transmembrane region" description="Helical" evidence="2">
    <location>
        <begin position="81"/>
        <end position="102"/>
    </location>
</feature>
<dbReference type="InterPro" id="IPR036291">
    <property type="entry name" value="NAD(P)-bd_dom_sf"/>
</dbReference>
<keyword evidence="2" id="KW-1133">Transmembrane helix</keyword>
<evidence type="ECO:0000256" key="1">
    <source>
        <dbReference type="ARBA" id="ARBA00007430"/>
    </source>
</evidence>
<keyword evidence="2" id="KW-0812">Transmembrane</keyword>
<dbReference type="CDD" id="cd05237">
    <property type="entry name" value="UDP_invert_4-6DH_SDR_e"/>
    <property type="match status" value="1"/>
</dbReference>
<proteinExistence type="inferred from homology"/>
<feature type="transmembrane region" description="Helical" evidence="2">
    <location>
        <begin position="12"/>
        <end position="29"/>
    </location>
</feature>
<evidence type="ECO:0000256" key="2">
    <source>
        <dbReference type="SAM" id="Phobius"/>
    </source>
</evidence>
<gene>
    <name evidence="4" type="ORF">EZ456_23295</name>
</gene>
<evidence type="ECO:0000259" key="3">
    <source>
        <dbReference type="Pfam" id="PF02719"/>
    </source>
</evidence>
<feature type="transmembrane region" description="Helical" evidence="2">
    <location>
        <begin position="108"/>
        <end position="130"/>
    </location>
</feature>